<feature type="transmembrane region" description="Helical" evidence="6">
    <location>
        <begin position="320"/>
        <end position="339"/>
    </location>
</feature>
<accession>A0ABD4TDN2</accession>
<feature type="transmembrane region" description="Helical" evidence="6">
    <location>
        <begin position="89"/>
        <end position="110"/>
    </location>
</feature>
<keyword evidence="4 6" id="KW-1133">Transmembrane helix</keyword>
<dbReference type="InterPro" id="IPR002293">
    <property type="entry name" value="AA/rel_permease1"/>
</dbReference>
<feature type="transmembrane region" description="Helical" evidence="6">
    <location>
        <begin position="402"/>
        <end position="419"/>
    </location>
</feature>
<dbReference type="PANTHER" id="PTHR42770">
    <property type="entry name" value="AMINO ACID TRANSPORTER-RELATED"/>
    <property type="match status" value="1"/>
</dbReference>
<feature type="transmembrane region" description="Helical" evidence="6">
    <location>
        <begin position="380"/>
        <end position="396"/>
    </location>
</feature>
<feature type="transmembrane region" description="Helical" evidence="6">
    <location>
        <begin position="290"/>
        <end position="308"/>
    </location>
</feature>
<feature type="transmembrane region" description="Helical" evidence="6">
    <location>
        <begin position="260"/>
        <end position="284"/>
    </location>
</feature>
<dbReference type="GO" id="GO:0005886">
    <property type="term" value="C:plasma membrane"/>
    <property type="evidence" value="ECO:0007669"/>
    <property type="project" value="UniProtKB-SubCell"/>
</dbReference>
<dbReference type="EMBL" id="QFDM01000002">
    <property type="protein sequence ID" value="MCM2465983.1"/>
    <property type="molecule type" value="Genomic_DNA"/>
</dbReference>
<keyword evidence="3 6" id="KW-0812">Transmembrane</keyword>
<feature type="transmembrane region" description="Helical" evidence="6">
    <location>
        <begin position="345"/>
        <end position="368"/>
    </location>
</feature>
<dbReference type="Proteomes" id="UP001523230">
    <property type="component" value="Unassembled WGS sequence"/>
</dbReference>
<evidence type="ECO:0000313" key="7">
    <source>
        <dbReference type="EMBL" id="MCM2465983.1"/>
    </source>
</evidence>
<evidence type="ECO:0000313" key="8">
    <source>
        <dbReference type="Proteomes" id="UP001523230"/>
    </source>
</evidence>
<feature type="transmembrane region" description="Helical" evidence="6">
    <location>
        <begin position="42"/>
        <end position="65"/>
    </location>
</feature>
<dbReference type="Pfam" id="PF13520">
    <property type="entry name" value="AA_permease_2"/>
    <property type="match status" value="1"/>
</dbReference>
<name>A0ABD4TDN2_9EURY</name>
<feature type="transmembrane region" description="Helical" evidence="6">
    <location>
        <begin position="149"/>
        <end position="171"/>
    </location>
</feature>
<dbReference type="Gene3D" id="1.20.1740.10">
    <property type="entry name" value="Amino acid/polyamine transporter I"/>
    <property type="match status" value="1"/>
</dbReference>
<evidence type="ECO:0000256" key="3">
    <source>
        <dbReference type="ARBA" id="ARBA00022692"/>
    </source>
</evidence>
<comment type="subcellular location">
    <subcellularLocation>
        <location evidence="1">Cell membrane</location>
        <topology evidence="1">Multi-pass membrane protein</topology>
    </subcellularLocation>
</comment>
<evidence type="ECO:0000256" key="5">
    <source>
        <dbReference type="ARBA" id="ARBA00023136"/>
    </source>
</evidence>
<dbReference type="AlphaFoldDB" id="A0ABD4TDN2"/>
<feature type="transmembrane region" description="Helical" evidence="6">
    <location>
        <begin position="183"/>
        <end position="205"/>
    </location>
</feature>
<dbReference type="PIRSF" id="PIRSF006060">
    <property type="entry name" value="AA_transporter"/>
    <property type="match status" value="1"/>
</dbReference>
<evidence type="ECO:0000256" key="4">
    <source>
        <dbReference type="ARBA" id="ARBA00022989"/>
    </source>
</evidence>
<comment type="caution">
    <text evidence="7">The sequence shown here is derived from an EMBL/GenBank/DDBJ whole genome shotgun (WGS) entry which is preliminary data.</text>
</comment>
<dbReference type="InterPro" id="IPR050367">
    <property type="entry name" value="APC_superfamily"/>
</dbReference>
<keyword evidence="5 6" id="KW-0472">Membrane</keyword>
<keyword evidence="8" id="KW-1185">Reference proteome</keyword>
<dbReference type="PANTHER" id="PTHR42770:SF7">
    <property type="entry name" value="MEMBRANE PROTEIN"/>
    <property type="match status" value="1"/>
</dbReference>
<sequence length="470" mass="51362">MEPKHRLTQFDLTNIIVGAIVGADIYIASALTAGLVGPFSIVVWMVAGVFAGIIAMVFAYCSFYVPHVGGPFAYVSAALDQFYGFLTGWSLWIAELMALPVFAIAFVLYLQSFVTLNLEGQIVVRALFIGTLTLVNIIGVKAAGRFNDVLTVVKLFPLILLILAGLLAFFTKPEAVAANYSPLLPLGFQNVAYAVVLVFWAYVGFEMGTFPASEVEKPRSTIPRAIINGMAIVGLFYILTNFVLYGLINWTVLTESKTPLVLAGTILFGTAGAAVMTIGALFSVSGSDESGMLGTSRLAYAMALDGLLPRIFARLHPRFGTPYAILILQGAIAFLLSGYGSLSELISFSVFNIAFAYLLTCIALIVLVRHQQQHLVGQRILPLIGIAICTFLLYSTTLSDKIAGTLVILAGIPLYIYFSPKEDIHHLKRLFLAEETVLLRQVEIRNRYLGNFIRLLHLAYQRILVRIRSL</sequence>
<evidence type="ECO:0000256" key="2">
    <source>
        <dbReference type="ARBA" id="ARBA00022475"/>
    </source>
</evidence>
<gene>
    <name evidence="7" type="ORF">DIC75_06575</name>
</gene>
<evidence type="ECO:0000256" key="6">
    <source>
        <dbReference type="SAM" id="Phobius"/>
    </source>
</evidence>
<protein>
    <submittedName>
        <fullName evidence="7">Amino acid transporter</fullName>
    </submittedName>
</protein>
<organism evidence="7 8">
    <name type="scientific">Methanoculleus oceani</name>
    <dbReference type="NCBI Taxonomy" id="2184756"/>
    <lineage>
        <taxon>Archaea</taxon>
        <taxon>Methanobacteriati</taxon>
        <taxon>Methanobacteriota</taxon>
        <taxon>Stenosarchaea group</taxon>
        <taxon>Methanomicrobia</taxon>
        <taxon>Methanomicrobiales</taxon>
        <taxon>Methanomicrobiaceae</taxon>
        <taxon>Methanoculleus</taxon>
    </lineage>
</organism>
<feature type="transmembrane region" description="Helical" evidence="6">
    <location>
        <begin position="122"/>
        <end position="143"/>
    </location>
</feature>
<feature type="transmembrane region" description="Helical" evidence="6">
    <location>
        <begin position="12"/>
        <end position="35"/>
    </location>
</feature>
<feature type="transmembrane region" description="Helical" evidence="6">
    <location>
        <begin position="225"/>
        <end position="248"/>
    </location>
</feature>
<reference evidence="7 8" key="1">
    <citation type="submission" date="2018-05" db="EMBL/GenBank/DDBJ databases">
        <title>Isolation and characterization of genus Methanoculleus species and their viruses from deep sea marine sediment offshore southwestern Taiwan.</title>
        <authorList>
            <person name="Wei W.-H."/>
            <person name="Chen W.-C."/>
            <person name="Lai M.-C."/>
            <person name="Chen S.-C."/>
        </authorList>
    </citation>
    <scope>NUCLEOTIDE SEQUENCE [LARGE SCALE GENOMIC DNA]</scope>
    <source>
        <strain evidence="7 8">CWC-02</strain>
    </source>
</reference>
<keyword evidence="2" id="KW-1003">Cell membrane</keyword>
<evidence type="ECO:0000256" key="1">
    <source>
        <dbReference type="ARBA" id="ARBA00004651"/>
    </source>
</evidence>
<dbReference type="RefSeq" id="WP_250987244.1">
    <property type="nucleotide sequence ID" value="NZ_QFDM01000002.1"/>
</dbReference>
<proteinExistence type="predicted"/>